<proteinExistence type="inferred from homology"/>
<evidence type="ECO:0000256" key="5">
    <source>
        <dbReference type="ARBA" id="ARBA00022807"/>
    </source>
</evidence>
<dbReference type="InterPro" id="IPR036959">
    <property type="entry name" value="Peptidase_C12_UCH_sf"/>
</dbReference>
<evidence type="ECO:0000313" key="10">
    <source>
        <dbReference type="Proteomes" id="UP001301958"/>
    </source>
</evidence>
<evidence type="ECO:0000256" key="3">
    <source>
        <dbReference type="ARBA" id="ARBA00022786"/>
    </source>
</evidence>
<evidence type="ECO:0000256" key="6">
    <source>
        <dbReference type="PROSITE-ProRule" id="PRU01393"/>
    </source>
</evidence>
<reference evidence="9" key="2">
    <citation type="submission" date="2023-05" db="EMBL/GenBank/DDBJ databases">
        <authorList>
            <consortium name="Lawrence Berkeley National Laboratory"/>
            <person name="Steindorff A."/>
            <person name="Hensen N."/>
            <person name="Bonometti L."/>
            <person name="Westerberg I."/>
            <person name="Brannstrom I.O."/>
            <person name="Guillou S."/>
            <person name="Cros-Aarteil S."/>
            <person name="Calhoun S."/>
            <person name="Haridas S."/>
            <person name="Kuo A."/>
            <person name="Mondo S."/>
            <person name="Pangilinan J."/>
            <person name="Riley R."/>
            <person name="Labutti K."/>
            <person name="Andreopoulos B."/>
            <person name="Lipzen A."/>
            <person name="Chen C."/>
            <person name="Yanf M."/>
            <person name="Daum C."/>
            <person name="Ng V."/>
            <person name="Clum A."/>
            <person name="Ohm R."/>
            <person name="Martin F."/>
            <person name="Silar P."/>
            <person name="Natvig D."/>
            <person name="Lalanne C."/>
            <person name="Gautier V."/>
            <person name="Ament-Velasquez S.L."/>
            <person name="Kruys A."/>
            <person name="Hutchinson M.I."/>
            <person name="Powell A.J."/>
            <person name="Barry K."/>
            <person name="Miller A.N."/>
            <person name="Grigoriev I.V."/>
            <person name="Debuchy R."/>
            <person name="Gladieux P."/>
            <person name="Thoren M.H."/>
            <person name="Johannesson H."/>
        </authorList>
    </citation>
    <scope>NUCLEOTIDE SEQUENCE</scope>
    <source>
        <strain evidence="9">CBS 990.96</strain>
    </source>
</reference>
<dbReference type="PRINTS" id="PR00707">
    <property type="entry name" value="UBCTHYDRLASE"/>
</dbReference>
<comment type="catalytic activity">
    <reaction evidence="1 7">
        <text>Thiol-dependent hydrolysis of ester, thioester, amide, peptide and isopeptide bonds formed by the C-terminal Gly of ubiquitin (a 76-residue protein attached to proteins as an intracellular targeting signal).</text>
        <dbReference type="EC" id="3.4.19.12"/>
    </reaction>
</comment>
<comment type="caution">
    <text evidence="6">Lacks conserved residue(s) required for the propagation of feature annotation.</text>
</comment>
<evidence type="ECO:0000256" key="7">
    <source>
        <dbReference type="RuleBase" id="RU361215"/>
    </source>
</evidence>
<keyword evidence="10" id="KW-1185">Reference proteome</keyword>
<keyword evidence="5 7" id="KW-0788">Thiol protease</keyword>
<dbReference type="GO" id="GO:0016579">
    <property type="term" value="P:protein deubiquitination"/>
    <property type="evidence" value="ECO:0007669"/>
    <property type="project" value="TreeGrafter"/>
</dbReference>
<dbReference type="PANTHER" id="PTHR10589">
    <property type="entry name" value="UBIQUITIN CARBOXYL-TERMINAL HYDROLASE"/>
    <property type="match status" value="1"/>
</dbReference>
<evidence type="ECO:0000256" key="4">
    <source>
        <dbReference type="ARBA" id="ARBA00022801"/>
    </source>
</evidence>
<keyword evidence="4 7" id="KW-0378">Hydrolase</keyword>
<dbReference type="PROSITE" id="PS52048">
    <property type="entry name" value="UCH_DOMAIN"/>
    <property type="match status" value="1"/>
</dbReference>
<comment type="caution">
    <text evidence="9">The sequence shown here is derived from an EMBL/GenBank/DDBJ whole genome shotgun (WGS) entry which is preliminary data.</text>
</comment>
<dbReference type="GO" id="GO:0006511">
    <property type="term" value="P:ubiquitin-dependent protein catabolic process"/>
    <property type="evidence" value="ECO:0007669"/>
    <property type="project" value="UniProtKB-UniRule"/>
</dbReference>
<dbReference type="EMBL" id="MU865297">
    <property type="protein sequence ID" value="KAK4230660.1"/>
    <property type="molecule type" value="Genomic_DNA"/>
</dbReference>
<keyword evidence="3 7" id="KW-0833">Ubl conjugation pathway</keyword>
<dbReference type="PANTHER" id="PTHR10589:SF41">
    <property type="entry name" value="UBIQUITIN CARBOXYL-TERMINAL HYDROLASE"/>
    <property type="match status" value="1"/>
</dbReference>
<dbReference type="SUPFAM" id="SSF54001">
    <property type="entry name" value="Cysteine proteinases"/>
    <property type="match status" value="1"/>
</dbReference>
<dbReference type="GO" id="GO:0004843">
    <property type="term" value="F:cysteine-type deubiquitinase activity"/>
    <property type="evidence" value="ECO:0007669"/>
    <property type="project" value="UniProtKB-EC"/>
</dbReference>
<sequence>MERKRFTILENNPEVFNALSQKMGLSPSLTFYDIYSLDSDTFSYIPRPVYALIVIIPLTPAWKKDRIAEDEALGDPTTYYDGGQASKGPDSPIIWFKQIIHDACGSYAFIHSAINGETRNFIEKDSILDKIRNKAIPLAKDERAEVLYQDKEYEEAHQSVGLMGDTEAPTIRDHIHLGQHFVGYVKANGHLWELEGSREGPLDRGELKEDEDVLSPKALELGLKRIIELELASGGHDLRFSCIALAPKKVE</sequence>
<evidence type="ECO:0000256" key="2">
    <source>
        <dbReference type="ARBA" id="ARBA00022670"/>
    </source>
</evidence>
<dbReference type="Gene3D" id="3.40.532.10">
    <property type="entry name" value="Peptidase C12, ubiquitin carboxyl-terminal hydrolase"/>
    <property type="match status" value="1"/>
</dbReference>
<evidence type="ECO:0000259" key="8">
    <source>
        <dbReference type="PROSITE" id="PS52048"/>
    </source>
</evidence>
<dbReference type="InterPro" id="IPR001578">
    <property type="entry name" value="Peptidase_C12_UCH"/>
</dbReference>
<keyword evidence="2 7" id="KW-0645">Protease</keyword>
<organism evidence="9 10">
    <name type="scientific">Podospora fimiseda</name>
    <dbReference type="NCBI Taxonomy" id="252190"/>
    <lineage>
        <taxon>Eukaryota</taxon>
        <taxon>Fungi</taxon>
        <taxon>Dikarya</taxon>
        <taxon>Ascomycota</taxon>
        <taxon>Pezizomycotina</taxon>
        <taxon>Sordariomycetes</taxon>
        <taxon>Sordariomycetidae</taxon>
        <taxon>Sordariales</taxon>
        <taxon>Podosporaceae</taxon>
        <taxon>Podospora</taxon>
    </lineage>
</organism>
<evidence type="ECO:0000313" key="9">
    <source>
        <dbReference type="EMBL" id="KAK4230660.1"/>
    </source>
</evidence>
<gene>
    <name evidence="9" type="ORF">QBC38DRAFT_507253</name>
</gene>
<evidence type="ECO:0000256" key="1">
    <source>
        <dbReference type="ARBA" id="ARBA00000707"/>
    </source>
</evidence>
<dbReference type="InterPro" id="IPR038765">
    <property type="entry name" value="Papain-like_cys_pep_sf"/>
</dbReference>
<dbReference type="CDD" id="cd09616">
    <property type="entry name" value="Peptidase_C12_UCH_L1_L3"/>
    <property type="match status" value="1"/>
</dbReference>
<feature type="domain" description="UCH catalytic" evidence="8">
    <location>
        <begin position="5"/>
        <end position="247"/>
    </location>
</feature>
<dbReference type="GO" id="GO:0005737">
    <property type="term" value="C:cytoplasm"/>
    <property type="evidence" value="ECO:0007669"/>
    <property type="project" value="TreeGrafter"/>
</dbReference>
<comment type="similarity">
    <text evidence="6 7">Belongs to the peptidase C12 family.</text>
</comment>
<name>A0AAN7H708_9PEZI</name>
<reference evidence="9" key="1">
    <citation type="journal article" date="2023" name="Mol. Phylogenet. Evol.">
        <title>Genome-scale phylogeny and comparative genomics of the fungal order Sordariales.</title>
        <authorList>
            <person name="Hensen N."/>
            <person name="Bonometti L."/>
            <person name="Westerberg I."/>
            <person name="Brannstrom I.O."/>
            <person name="Guillou S."/>
            <person name="Cros-Aarteil S."/>
            <person name="Calhoun S."/>
            <person name="Haridas S."/>
            <person name="Kuo A."/>
            <person name="Mondo S."/>
            <person name="Pangilinan J."/>
            <person name="Riley R."/>
            <person name="LaButti K."/>
            <person name="Andreopoulos B."/>
            <person name="Lipzen A."/>
            <person name="Chen C."/>
            <person name="Yan M."/>
            <person name="Daum C."/>
            <person name="Ng V."/>
            <person name="Clum A."/>
            <person name="Steindorff A."/>
            <person name="Ohm R.A."/>
            <person name="Martin F."/>
            <person name="Silar P."/>
            <person name="Natvig D.O."/>
            <person name="Lalanne C."/>
            <person name="Gautier V."/>
            <person name="Ament-Velasquez S.L."/>
            <person name="Kruys A."/>
            <person name="Hutchinson M.I."/>
            <person name="Powell A.J."/>
            <person name="Barry K."/>
            <person name="Miller A.N."/>
            <person name="Grigoriev I.V."/>
            <person name="Debuchy R."/>
            <person name="Gladieux P."/>
            <person name="Hiltunen Thoren M."/>
            <person name="Johannesson H."/>
        </authorList>
    </citation>
    <scope>NUCLEOTIDE SEQUENCE</scope>
    <source>
        <strain evidence="9">CBS 990.96</strain>
    </source>
</reference>
<dbReference type="Pfam" id="PF01088">
    <property type="entry name" value="Peptidase_C12"/>
    <property type="match status" value="1"/>
</dbReference>
<dbReference type="Proteomes" id="UP001301958">
    <property type="component" value="Unassembled WGS sequence"/>
</dbReference>
<dbReference type="EC" id="3.4.19.12" evidence="7"/>
<dbReference type="AlphaFoldDB" id="A0AAN7H708"/>
<protein>
    <recommendedName>
        <fullName evidence="7">Ubiquitin carboxyl-terminal hydrolase</fullName>
        <ecNumber evidence="7">3.4.19.12</ecNumber>
    </recommendedName>
</protein>
<accession>A0AAN7H708</accession>